<keyword evidence="2" id="KW-1185">Reference proteome</keyword>
<proteinExistence type="predicted"/>
<reference evidence="1 2" key="1">
    <citation type="submission" date="2020-04" db="EMBL/GenBank/DDBJ databases">
        <title>Flammeovirga sp. SR4, a novel species isolated from seawater.</title>
        <authorList>
            <person name="Wang X."/>
        </authorList>
    </citation>
    <scope>NUCLEOTIDE SEQUENCE [LARGE SCALE GENOMIC DNA]</scope>
    <source>
        <strain evidence="1 2">ATCC 23126</strain>
    </source>
</reference>
<name>A0A7X9RST4_9BACT</name>
<dbReference type="EMBL" id="JABANE010000013">
    <property type="protein sequence ID" value="NME67635.1"/>
    <property type="molecule type" value="Genomic_DNA"/>
</dbReference>
<dbReference type="InterPro" id="IPR021272">
    <property type="entry name" value="DUF2851"/>
</dbReference>
<dbReference type="RefSeq" id="WP_169655971.1">
    <property type="nucleotide sequence ID" value="NZ_JABANE010000013.1"/>
</dbReference>
<protein>
    <submittedName>
        <fullName evidence="1">DUF2851 family protein</fullName>
    </submittedName>
</protein>
<comment type="caution">
    <text evidence="1">The sequence shown here is derived from an EMBL/GenBank/DDBJ whole genome shotgun (WGS) entry which is preliminary data.</text>
</comment>
<evidence type="ECO:0000313" key="2">
    <source>
        <dbReference type="Proteomes" id="UP000576082"/>
    </source>
</evidence>
<dbReference type="Pfam" id="PF11013">
    <property type="entry name" value="DUF2851"/>
    <property type="match status" value="1"/>
</dbReference>
<evidence type="ECO:0000313" key="1">
    <source>
        <dbReference type="EMBL" id="NME67635.1"/>
    </source>
</evidence>
<dbReference type="Proteomes" id="UP000576082">
    <property type="component" value="Unassembled WGS sequence"/>
</dbReference>
<gene>
    <name evidence="1" type="ORF">HHU12_06625</name>
</gene>
<organism evidence="1 2">
    <name type="scientific">Flammeovirga aprica JL-4</name>
    <dbReference type="NCBI Taxonomy" id="694437"/>
    <lineage>
        <taxon>Bacteria</taxon>
        <taxon>Pseudomonadati</taxon>
        <taxon>Bacteroidota</taxon>
        <taxon>Cytophagia</taxon>
        <taxon>Cytophagales</taxon>
        <taxon>Flammeovirgaceae</taxon>
        <taxon>Flammeovirga</taxon>
    </lineage>
</organism>
<dbReference type="AlphaFoldDB" id="A0A7X9RST4"/>
<sequence>MKTIQASNSLMKEDFLYFIWKFRYFKSIALQTDQKETLEIISSGLQNHDAGPDFLNAHIRINGMDWHGNVEIHVKASDWKRHQHSQNRAYDNVILHVVWENDFDVFRNDKSLIPTLSIERFINQEVFDRYQTFLSDEQLIVCGSQLENVSRLHKIAMLDRVFMERIERKAGKILQQLQNSNRDWEECTYRTLAEYFGFKVNNDAFQRLSAIVPVRLLKLHAYQPTQVEAFLFGTAGFLSEKSESPYMTKLYKEYRFLSHKYSIKEKEMTLQQWKFLRLRPANFPTIRIAQLASIIINIPHLCSAFLHISSLESFIRFMQHPTSEYWHSHYHFNKKSKKPISPFIGKSALQSLLVNVVIPLQFAYGSDRNENRYKEKAIQLLESIPAENNKYTKVWKEYPIKNNSSLDSQGLIELYTQYCQKNKCLECSIGVQILSSKNKH</sequence>
<accession>A0A7X9RST4</accession>